<dbReference type="InterPro" id="IPR040472">
    <property type="entry name" value="FMRP_KH0"/>
</dbReference>
<evidence type="ECO:0000256" key="14">
    <source>
        <dbReference type="ARBA" id="ARBA00034103"/>
    </source>
</evidence>
<comment type="similarity">
    <text evidence="4">Belongs to the FMR1 family.</text>
</comment>
<dbReference type="SUPFAM" id="SSF54791">
    <property type="entry name" value="Eukaryotic type KH-domain (KH-domain type I)"/>
    <property type="match status" value="2"/>
</dbReference>
<dbReference type="Gene3D" id="3.30.1370.10">
    <property type="entry name" value="K Homology domain, type 1"/>
    <property type="match status" value="2"/>
</dbReference>
<keyword evidence="5" id="KW-0963">Cytoplasm</keyword>
<feature type="compositionally biased region" description="Low complexity" evidence="16">
    <location>
        <begin position="653"/>
        <end position="666"/>
    </location>
</feature>
<keyword evidence="10" id="KW-0524">Neurogenesis</keyword>
<sequence length="708" mass="78442">MEDLSVEVGGSNGVYYKAYLKSFYEDEVLVSFENNWQADKRVKLTNVRLPPKSGATKPEFREDERVEVFGKVKDEEGLAWYPAKIKMLKGEFAVVASPWDANDILPLDKIRSVNHNPPITKESFFQFVLEVPPDLREGCQEELAIQEFRKHIGGAMVSYNPEDKSLHVLSTSPSVIKRASMIGDMFLRNMRQKVLLKQRTEEAAKKLQSTKIRSGYMEEFQVRDELMGLAIGTHGANIQQARKVDGITGIELDEGSCTFKVYGETQEAVKSARGLLEFSEETFQVPRDLVAKVIGKNGRNIQDIVDKSGVVRVKIEGDNEHETEREEFFASFQGQVPFIFVGTMESISNAKLLLEYHLDHLKEVEQLRQAKLEIDQQLKSLSGPQPGSYFPPPRDRRWGYPEQFDDRRGRGSRGGRGTGRGRRWNTDRHGDDPSMPAAMVGDWSAEVDEEKRQAGYLTDSILSGRGRAGGAYRRGSRGGGMRGGRGGLPPRGAGYDDDESRDPRSRRRMTDDDDTVLDNASVTSQDQDYDQQDRQRRPRRKKNRPRGNGGQASGTETDTSVSNFRGDRSRGRGGRGGGYNQRGHESDSGRGGYRGNESDSGHPPSVSASGVGRSSVSPGMQTVNGGGGDRPTKQEPPPKDQRDGRPPRDTRPRGSNNNSSVPPSGSTQPPKQMVGNHHSGSDSDSKLAKSKMNNNSAKAKEHIVNGAE</sequence>
<dbReference type="CDD" id="cd20402">
    <property type="entry name" value="Tudor_Agenet_FMRP-like_rpt1"/>
    <property type="match status" value="1"/>
</dbReference>
<accession>A0A6G7S6U1</accession>
<comment type="subcellular location">
    <subcellularLocation>
        <location evidence="3">Cell projection</location>
        <location evidence="3">Neuron projection</location>
    </subcellularLocation>
    <subcellularLocation>
        <location evidence="1">Cytoplasm</location>
        <location evidence="1">Stress granule</location>
    </subcellularLocation>
    <subcellularLocation>
        <location evidence="2">Perikaryon</location>
    </subcellularLocation>
    <subcellularLocation>
        <location evidence="14">Synapse</location>
    </subcellularLocation>
</comment>
<dbReference type="Pfam" id="PF18336">
    <property type="entry name" value="Tudor_FRX1"/>
    <property type="match status" value="1"/>
</dbReference>
<keyword evidence="8" id="KW-0810">Translation regulation</keyword>
<evidence type="ECO:0000256" key="5">
    <source>
        <dbReference type="ARBA" id="ARBA00022490"/>
    </source>
</evidence>
<evidence type="ECO:0000256" key="15">
    <source>
        <dbReference type="PROSITE-ProRule" id="PRU00117"/>
    </source>
</evidence>
<dbReference type="GO" id="GO:0045727">
    <property type="term" value="P:positive regulation of translation"/>
    <property type="evidence" value="ECO:0007669"/>
    <property type="project" value="TreeGrafter"/>
</dbReference>
<dbReference type="PANTHER" id="PTHR10603:SF7">
    <property type="entry name" value="FRAGILE X MESSENGER RIBONUCLEOPROTEIN 1 HOMOLOG"/>
    <property type="match status" value="1"/>
</dbReference>
<evidence type="ECO:0000256" key="2">
    <source>
        <dbReference type="ARBA" id="ARBA00004484"/>
    </source>
</evidence>
<evidence type="ECO:0000256" key="4">
    <source>
        <dbReference type="ARBA" id="ARBA00006633"/>
    </source>
</evidence>
<dbReference type="GO" id="GO:0043488">
    <property type="term" value="P:regulation of mRNA stability"/>
    <property type="evidence" value="ECO:0007669"/>
    <property type="project" value="TreeGrafter"/>
</dbReference>
<evidence type="ECO:0000256" key="1">
    <source>
        <dbReference type="ARBA" id="ARBA00004210"/>
    </source>
</evidence>
<evidence type="ECO:0000256" key="10">
    <source>
        <dbReference type="ARBA" id="ARBA00022902"/>
    </source>
</evidence>
<dbReference type="GO" id="GO:0010494">
    <property type="term" value="C:cytoplasmic stress granule"/>
    <property type="evidence" value="ECO:0007669"/>
    <property type="project" value="UniProtKB-SubCell"/>
</dbReference>
<dbReference type="FunFam" id="3.30.1370.10:FF:000054">
    <property type="entry name" value="Fragile X mental retardation protein 1"/>
    <property type="match status" value="1"/>
</dbReference>
<evidence type="ECO:0000256" key="16">
    <source>
        <dbReference type="SAM" id="MobiDB-lite"/>
    </source>
</evidence>
<feature type="compositionally biased region" description="Low complexity" evidence="16">
    <location>
        <begin position="603"/>
        <end position="619"/>
    </location>
</feature>
<keyword evidence="11" id="KW-0770">Synapse</keyword>
<evidence type="ECO:0000313" key="20">
    <source>
        <dbReference type="Proteomes" id="UP001497497"/>
    </source>
</evidence>
<dbReference type="FunFam" id="3.30.1370.10:FF:000004">
    <property type="entry name" value="Fragile X mental retardation 1, isoform CRA_e"/>
    <property type="match status" value="1"/>
</dbReference>
<evidence type="ECO:0000256" key="8">
    <source>
        <dbReference type="ARBA" id="ARBA00022845"/>
    </source>
</evidence>
<proteinExistence type="evidence at transcript level"/>
<evidence type="ECO:0000256" key="3">
    <source>
        <dbReference type="ARBA" id="ARBA00004487"/>
    </source>
</evidence>
<evidence type="ECO:0000256" key="11">
    <source>
        <dbReference type="ARBA" id="ARBA00023018"/>
    </source>
</evidence>
<feature type="compositionally biased region" description="Basic and acidic residues" evidence="16">
    <location>
        <begin position="630"/>
        <end position="652"/>
    </location>
</feature>
<dbReference type="GO" id="GO:0043204">
    <property type="term" value="C:perikaryon"/>
    <property type="evidence" value="ECO:0007669"/>
    <property type="project" value="UniProtKB-SubCell"/>
</dbReference>
<evidence type="ECO:0000256" key="13">
    <source>
        <dbReference type="ARBA" id="ARBA00023274"/>
    </source>
</evidence>
<evidence type="ECO:0000313" key="19">
    <source>
        <dbReference type="EMBL" id="QIJ96592.1"/>
    </source>
</evidence>
<dbReference type="PROSITE" id="PS50084">
    <property type="entry name" value="KH_TYPE_1"/>
    <property type="match status" value="2"/>
</dbReference>
<dbReference type="InterPro" id="IPR004088">
    <property type="entry name" value="KH_dom_type_1"/>
</dbReference>
<dbReference type="Pfam" id="PF00013">
    <property type="entry name" value="KH_1"/>
    <property type="match status" value="2"/>
</dbReference>
<dbReference type="GO" id="GO:0043005">
    <property type="term" value="C:neuron projection"/>
    <property type="evidence" value="ECO:0007669"/>
    <property type="project" value="UniProtKB-SubCell"/>
</dbReference>
<dbReference type="Pfam" id="PF12235">
    <property type="entry name" value="FXMRP1_C_core"/>
    <property type="match status" value="1"/>
</dbReference>
<evidence type="ECO:0000256" key="6">
    <source>
        <dbReference type="ARBA" id="ARBA00022491"/>
    </source>
</evidence>
<feature type="region of interest" description="Disordered" evidence="16">
    <location>
        <begin position="377"/>
        <end position="438"/>
    </location>
</feature>
<keyword evidence="20" id="KW-1185">Reference proteome</keyword>
<feature type="region of interest" description="Disordered" evidence="16">
    <location>
        <begin position="454"/>
        <end position="708"/>
    </location>
</feature>
<keyword evidence="12" id="KW-0966">Cell projection</keyword>
<dbReference type="EMBL" id="CAXITT010000313">
    <property type="protein sequence ID" value="CAL1538808.1"/>
    <property type="molecule type" value="Genomic_DNA"/>
</dbReference>
<dbReference type="GO" id="GO:0099577">
    <property type="term" value="P:regulation of translation at presynapse, modulating synaptic transmission"/>
    <property type="evidence" value="ECO:0007669"/>
    <property type="project" value="TreeGrafter"/>
</dbReference>
<dbReference type="Pfam" id="PF17904">
    <property type="entry name" value="KH_9"/>
    <property type="match status" value="1"/>
</dbReference>
<dbReference type="SMART" id="SM00322">
    <property type="entry name" value="KH"/>
    <property type="match status" value="2"/>
</dbReference>
<dbReference type="GO" id="GO:0098793">
    <property type="term" value="C:presynapse"/>
    <property type="evidence" value="ECO:0007669"/>
    <property type="project" value="GOC"/>
</dbReference>
<protein>
    <submittedName>
        <fullName evidence="19">Fragile X mental retardation protein</fullName>
    </submittedName>
</protein>
<feature type="compositionally biased region" description="Basic and acidic residues" evidence="16">
    <location>
        <begin position="698"/>
        <end position="708"/>
    </location>
</feature>
<feature type="domain" description="Agenet-like" evidence="17">
    <location>
        <begin position="64"/>
        <end position="113"/>
    </location>
</feature>
<dbReference type="GO" id="GO:1990904">
    <property type="term" value="C:ribonucleoprotein complex"/>
    <property type="evidence" value="ECO:0007669"/>
    <property type="project" value="UniProtKB-KW"/>
</dbReference>
<keyword evidence="13" id="KW-0687">Ribonucleoprotein</keyword>
<dbReference type="Proteomes" id="UP001497497">
    <property type="component" value="Unassembled WGS sequence"/>
</dbReference>
<dbReference type="GO" id="GO:0007399">
    <property type="term" value="P:nervous system development"/>
    <property type="evidence" value="ECO:0007669"/>
    <property type="project" value="UniProtKB-KW"/>
</dbReference>
<dbReference type="EMBL" id="MT153190">
    <property type="protein sequence ID" value="QIJ96592.1"/>
    <property type="molecule type" value="mRNA"/>
</dbReference>
<feature type="compositionally biased region" description="Basic residues" evidence="16">
    <location>
        <begin position="536"/>
        <end position="545"/>
    </location>
</feature>
<gene>
    <name evidence="18" type="ORF">GSLYS_00012629001</name>
</gene>
<dbReference type="PANTHER" id="PTHR10603">
    <property type="entry name" value="FRAGILE X MENTAL RETARDATION SYNDROME-RELATED PROTEIN"/>
    <property type="match status" value="1"/>
</dbReference>
<feature type="compositionally biased region" description="Polar residues" evidence="16">
    <location>
        <begin position="553"/>
        <end position="563"/>
    </location>
</feature>
<reference evidence="18 20" key="2">
    <citation type="submission" date="2024-04" db="EMBL/GenBank/DDBJ databases">
        <authorList>
            <consortium name="Genoscope - CEA"/>
            <person name="William W."/>
        </authorList>
    </citation>
    <scope>NUCLEOTIDE SEQUENCE [LARGE SCALE GENOMIC DNA]</scope>
</reference>
<evidence type="ECO:0000256" key="7">
    <source>
        <dbReference type="ARBA" id="ARBA00022737"/>
    </source>
</evidence>
<organism evidence="19">
    <name type="scientific">Lymnaea stagnalis</name>
    <name type="common">Great pond snail</name>
    <name type="synonym">Helix stagnalis</name>
    <dbReference type="NCBI Taxonomy" id="6523"/>
    <lineage>
        <taxon>Eukaryota</taxon>
        <taxon>Metazoa</taxon>
        <taxon>Spiralia</taxon>
        <taxon>Lophotrochozoa</taxon>
        <taxon>Mollusca</taxon>
        <taxon>Gastropoda</taxon>
        <taxon>Heterobranchia</taxon>
        <taxon>Euthyneura</taxon>
        <taxon>Panpulmonata</taxon>
        <taxon>Hygrophila</taxon>
        <taxon>Lymnaeoidea</taxon>
        <taxon>Lymnaeidae</taxon>
        <taxon>Lymnaea</taxon>
    </lineage>
</organism>
<dbReference type="AlphaFoldDB" id="A0A6G7S6U1"/>
<dbReference type="InterPro" id="IPR004087">
    <property type="entry name" value="KH_dom"/>
</dbReference>
<dbReference type="GO" id="GO:0003730">
    <property type="term" value="F:mRNA 3'-UTR binding"/>
    <property type="evidence" value="ECO:0007669"/>
    <property type="project" value="TreeGrafter"/>
</dbReference>
<feature type="compositionally biased region" description="Gly residues" evidence="16">
    <location>
        <begin position="477"/>
        <end position="489"/>
    </location>
</feature>
<keyword evidence="9 15" id="KW-0694">RNA-binding</keyword>
<name>A0A6G7S6U1_LYMST</name>
<evidence type="ECO:0000259" key="17">
    <source>
        <dbReference type="PROSITE" id="PS51641"/>
    </source>
</evidence>
<dbReference type="GO" id="GO:0005634">
    <property type="term" value="C:nucleus"/>
    <property type="evidence" value="ECO:0007669"/>
    <property type="project" value="TreeGrafter"/>
</dbReference>
<feature type="compositionally biased region" description="Low complexity" evidence="16">
    <location>
        <begin position="462"/>
        <end position="473"/>
    </location>
</feature>
<dbReference type="Gene3D" id="2.30.30.140">
    <property type="match status" value="2"/>
</dbReference>
<evidence type="ECO:0000313" key="18">
    <source>
        <dbReference type="EMBL" id="CAL1538808.1"/>
    </source>
</evidence>
<dbReference type="InterPro" id="IPR036612">
    <property type="entry name" value="KH_dom_type_1_sf"/>
</dbReference>
<reference evidence="19" key="1">
    <citation type="journal article" date="2020" name="Invertebr. Neurosci.">
        <title>Aging and disease-relevant gene products in the neuronal transcriptome of the great pond snail (Lymnaea stagnalis): a potential model of aging, age-related memory loss, and neurodegenerative diseases.</title>
        <authorList>
            <person name="Fodor I."/>
            <person name="Urban P."/>
            <person name="Kemenes G."/>
            <person name="Koene J.M."/>
            <person name="Pirger Z."/>
        </authorList>
    </citation>
    <scope>NUCLEOTIDE SEQUENCE</scope>
</reference>
<dbReference type="GO" id="GO:0045182">
    <property type="term" value="F:translation regulator activity"/>
    <property type="evidence" value="ECO:0007669"/>
    <property type="project" value="TreeGrafter"/>
</dbReference>
<dbReference type="InterPro" id="IPR041560">
    <property type="entry name" value="Tudor_FRM1"/>
</dbReference>
<dbReference type="GO" id="GO:0048170">
    <property type="term" value="P:positive regulation of long-term neuronal synaptic plasticity"/>
    <property type="evidence" value="ECO:0007669"/>
    <property type="project" value="TreeGrafter"/>
</dbReference>
<evidence type="ECO:0000256" key="12">
    <source>
        <dbReference type="ARBA" id="ARBA00023273"/>
    </source>
</evidence>
<dbReference type="CDD" id="cd22425">
    <property type="entry name" value="KH_I_FMR1_FXR_rpt1"/>
    <property type="match status" value="1"/>
</dbReference>
<keyword evidence="6" id="KW-0678">Repressor</keyword>
<dbReference type="GO" id="GO:0048513">
    <property type="term" value="P:animal organ development"/>
    <property type="evidence" value="ECO:0007669"/>
    <property type="project" value="TreeGrafter"/>
</dbReference>
<dbReference type="PROSITE" id="PS51641">
    <property type="entry name" value="AGENET_LIKE"/>
    <property type="match status" value="1"/>
</dbReference>
<dbReference type="InterPro" id="IPR022034">
    <property type="entry name" value="FMR1-like_C_core"/>
</dbReference>
<feature type="compositionally biased region" description="Basic and acidic residues" evidence="16">
    <location>
        <begin position="393"/>
        <end position="409"/>
    </location>
</feature>
<keyword evidence="7" id="KW-0677">Repeat</keyword>
<evidence type="ECO:0000256" key="9">
    <source>
        <dbReference type="ARBA" id="ARBA00022884"/>
    </source>
</evidence>
<dbReference type="InterPro" id="IPR040148">
    <property type="entry name" value="FMR1"/>
</dbReference>
<dbReference type="GO" id="GO:0051028">
    <property type="term" value="P:mRNA transport"/>
    <property type="evidence" value="ECO:0007669"/>
    <property type="project" value="TreeGrafter"/>
</dbReference>
<dbReference type="CDD" id="cd22427">
    <property type="entry name" value="KH_I_FMR1_FXR_rpt3"/>
    <property type="match status" value="1"/>
</dbReference>